<organism evidence="2 3">
    <name type="scientific">Monoraphidium neglectum</name>
    <dbReference type="NCBI Taxonomy" id="145388"/>
    <lineage>
        <taxon>Eukaryota</taxon>
        <taxon>Viridiplantae</taxon>
        <taxon>Chlorophyta</taxon>
        <taxon>core chlorophytes</taxon>
        <taxon>Chlorophyceae</taxon>
        <taxon>CS clade</taxon>
        <taxon>Sphaeropleales</taxon>
        <taxon>Selenastraceae</taxon>
        <taxon>Monoraphidium</taxon>
    </lineage>
</organism>
<proteinExistence type="predicted"/>
<feature type="compositionally biased region" description="Basic and acidic residues" evidence="1">
    <location>
        <begin position="174"/>
        <end position="191"/>
    </location>
</feature>
<evidence type="ECO:0000256" key="1">
    <source>
        <dbReference type="SAM" id="MobiDB-lite"/>
    </source>
</evidence>
<dbReference type="RefSeq" id="XP_013890940.1">
    <property type="nucleotide sequence ID" value="XM_014035486.1"/>
</dbReference>
<feature type="compositionally biased region" description="Low complexity" evidence="1">
    <location>
        <begin position="236"/>
        <end position="255"/>
    </location>
</feature>
<name>A0A0D2M900_9CHLO</name>
<feature type="region of interest" description="Disordered" evidence="1">
    <location>
        <begin position="147"/>
        <end position="282"/>
    </location>
</feature>
<protein>
    <submittedName>
        <fullName evidence="2">Uncharacterized protein</fullName>
    </submittedName>
</protein>
<dbReference type="KEGG" id="mng:MNEG_16043"/>
<gene>
    <name evidence="2" type="ORF">MNEG_16043</name>
</gene>
<dbReference type="AlphaFoldDB" id="A0A0D2M900"/>
<keyword evidence="3" id="KW-1185">Reference proteome</keyword>
<feature type="compositionally biased region" description="Basic and acidic residues" evidence="1">
    <location>
        <begin position="207"/>
        <end position="221"/>
    </location>
</feature>
<dbReference type="GeneID" id="25733764"/>
<dbReference type="EMBL" id="KK106135">
    <property type="protein sequence ID" value="KIY91920.1"/>
    <property type="molecule type" value="Genomic_DNA"/>
</dbReference>
<evidence type="ECO:0000313" key="2">
    <source>
        <dbReference type="EMBL" id="KIY91920.1"/>
    </source>
</evidence>
<feature type="region of interest" description="Disordered" evidence="1">
    <location>
        <begin position="80"/>
        <end position="130"/>
    </location>
</feature>
<accession>A0A0D2M900</accession>
<sequence>MDGTAGRGGRRGPLGGGLRANYIDPGQAAAGDAGLAHHLPQAIGALMHLHSSMAAPAVTQAPHHTATDYVHTCAAAQPPQLQAASNTASAPRGAASPRLSPANGGDGGGGHRPARSGLRPAASGCTSQLDGVPDEIMQQYQLRFQQEMEGQLRREQEAQRGGRGDAGELYGRGPGDRNGRLAPGDEARHDASPGYNDLHQLPHGHRHWFEEDNREQPRGEALEGLMPPPSMQPRHQQQQQRQQQQQQREQQQQQQPGSTGPAEFSLPPLTVAPFRPGSGGAAHLAGAAARDHVAAMSGAGGEEVQATVGAIVEQHRRGEISDVGGAWGGMV</sequence>
<dbReference type="Proteomes" id="UP000054498">
    <property type="component" value="Unassembled WGS sequence"/>
</dbReference>
<feature type="compositionally biased region" description="Basic and acidic residues" evidence="1">
    <location>
        <begin position="150"/>
        <end position="166"/>
    </location>
</feature>
<evidence type="ECO:0000313" key="3">
    <source>
        <dbReference type="Proteomes" id="UP000054498"/>
    </source>
</evidence>
<reference evidence="2 3" key="1">
    <citation type="journal article" date="2013" name="BMC Genomics">
        <title>Reconstruction of the lipid metabolism for the microalga Monoraphidium neglectum from its genome sequence reveals characteristics suitable for biofuel production.</title>
        <authorList>
            <person name="Bogen C."/>
            <person name="Al-Dilaimi A."/>
            <person name="Albersmeier A."/>
            <person name="Wichmann J."/>
            <person name="Grundmann M."/>
            <person name="Rupp O."/>
            <person name="Lauersen K.J."/>
            <person name="Blifernez-Klassen O."/>
            <person name="Kalinowski J."/>
            <person name="Goesmann A."/>
            <person name="Mussgnug J.H."/>
            <person name="Kruse O."/>
        </authorList>
    </citation>
    <scope>NUCLEOTIDE SEQUENCE [LARGE SCALE GENOMIC DNA]</scope>
    <source>
        <strain evidence="2 3">SAG 48.87</strain>
    </source>
</reference>